<name>A0A8T0NEP1_PANVG</name>
<dbReference type="OrthoDB" id="728012at2759"/>
<evidence type="ECO:0000256" key="6">
    <source>
        <dbReference type="ARBA" id="ARBA00037612"/>
    </source>
</evidence>
<dbReference type="FunFam" id="3.30.310.10:FF:000002">
    <property type="entry name" value="TATA-box-binding protein 2"/>
    <property type="match status" value="1"/>
</dbReference>
<comment type="caution">
    <text evidence="7">The sequence shown here is derived from an EMBL/GenBank/DDBJ whole genome shotgun (WGS) entry which is preliminary data.</text>
</comment>
<dbReference type="GO" id="GO:0005634">
    <property type="term" value="C:nucleus"/>
    <property type="evidence" value="ECO:0007669"/>
    <property type="project" value="UniProtKB-SubCell"/>
</dbReference>
<comment type="similarity">
    <text evidence="2">Belongs to the TBP family.</text>
</comment>
<comment type="function">
    <text evidence="6">General transcription factor that functions at the core of the DNA-binding multiprotein factor TFIID. Binding of TFIID to the TATA box is the initial transcriptional step of the pre-initiation complex (PIC), playing a role in the activation of eukaryotic genes transcribed by RNA polymerase II.</text>
</comment>
<protein>
    <submittedName>
        <fullName evidence="7">Uncharacterized protein</fullName>
    </submittedName>
</protein>
<dbReference type="Pfam" id="PF00352">
    <property type="entry name" value="TBP"/>
    <property type="match status" value="2"/>
</dbReference>
<reference evidence="7" key="1">
    <citation type="submission" date="2020-05" db="EMBL/GenBank/DDBJ databases">
        <title>WGS assembly of Panicum virgatum.</title>
        <authorList>
            <person name="Lovell J.T."/>
            <person name="Jenkins J."/>
            <person name="Shu S."/>
            <person name="Juenger T.E."/>
            <person name="Schmutz J."/>
        </authorList>
    </citation>
    <scope>NUCLEOTIDE SEQUENCE</scope>
    <source>
        <strain evidence="7">AP13</strain>
    </source>
</reference>
<keyword evidence="5" id="KW-0539">Nucleus</keyword>
<evidence type="ECO:0000256" key="2">
    <source>
        <dbReference type="ARBA" id="ARBA00005560"/>
    </source>
</evidence>
<dbReference type="InterPro" id="IPR012295">
    <property type="entry name" value="TBP_dom_sf"/>
</dbReference>
<evidence type="ECO:0000256" key="3">
    <source>
        <dbReference type="ARBA" id="ARBA00023125"/>
    </source>
</evidence>
<proteinExistence type="inferred from homology"/>
<dbReference type="PRINTS" id="PR00686">
    <property type="entry name" value="TIFACTORIID"/>
</dbReference>
<keyword evidence="8" id="KW-1185">Reference proteome</keyword>
<dbReference type="Proteomes" id="UP000823388">
    <property type="component" value="Chromosome 9K"/>
</dbReference>
<dbReference type="SUPFAM" id="SSF55945">
    <property type="entry name" value="TATA-box binding protein-like"/>
    <property type="match status" value="2"/>
</dbReference>
<dbReference type="InterPro" id="IPR033710">
    <property type="entry name" value="TBP_eukaryotic"/>
</dbReference>
<evidence type="ECO:0000313" key="8">
    <source>
        <dbReference type="Proteomes" id="UP000823388"/>
    </source>
</evidence>
<evidence type="ECO:0000313" key="7">
    <source>
        <dbReference type="EMBL" id="KAG2547880.1"/>
    </source>
</evidence>
<dbReference type="GO" id="GO:0003677">
    <property type="term" value="F:DNA binding"/>
    <property type="evidence" value="ECO:0007669"/>
    <property type="project" value="UniProtKB-KW"/>
</dbReference>
<gene>
    <name evidence="7" type="ORF">PVAP13_9KG129900</name>
</gene>
<sequence>MASAAGAEPTVLGLGLPSGSAAWGAGGARDAAAEPAVDLDVHPSGLVPTIQNIVSTVNLDCQLDLQLIANRARNAEYNPKRFAAVIMRIRDPKTTALVFASGKMVCTGAKSEEHSRLAARKYARIVQKLGFPARFKDFKIQNMVGSCDVKFPIRLEGLAMASGLFANYEPEIFPGLIYRMADPKVVILAFVSGKVVLTGAKVREEIYRAFENIYPMLVQFRKRQQHR</sequence>
<keyword evidence="3" id="KW-0238">DNA-binding</keyword>
<comment type="subcellular location">
    <subcellularLocation>
        <location evidence="1">Nucleus</location>
    </subcellularLocation>
</comment>
<dbReference type="AlphaFoldDB" id="A0A8T0NEP1"/>
<keyword evidence="4" id="KW-0804">Transcription</keyword>
<dbReference type="Gene3D" id="3.30.310.10">
    <property type="entry name" value="TATA-Binding Protein"/>
    <property type="match status" value="2"/>
</dbReference>
<evidence type="ECO:0000256" key="1">
    <source>
        <dbReference type="ARBA" id="ARBA00004123"/>
    </source>
</evidence>
<dbReference type="FunFam" id="3.30.310.10:FF:000001">
    <property type="entry name" value="TATA-box-binding protein 2"/>
    <property type="match status" value="1"/>
</dbReference>
<evidence type="ECO:0000256" key="4">
    <source>
        <dbReference type="ARBA" id="ARBA00023163"/>
    </source>
</evidence>
<organism evidence="7 8">
    <name type="scientific">Panicum virgatum</name>
    <name type="common">Blackwell switchgrass</name>
    <dbReference type="NCBI Taxonomy" id="38727"/>
    <lineage>
        <taxon>Eukaryota</taxon>
        <taxon>Viridiplantae</taxon>
        <taxon>Streptophyta</taxon>
        <taxon>Embryophyta</taxon>
        <taxon>Tracheophyta</taxon>
        <taxon>Spermatophyta</taxon>
        <taxon>Magnoliopsida</taxon>
        <taxon>Liliopsida</taxon>
        <taxon>Poales</taxon>
        <taxon>Poaceae</taxon>
        <taxon>PACMAD clade</taxon>
        <taxon>Panicoideae</taxon>
        <taxon>Panicodae</taxon>
        <taxon>Paniceae</taxon>
        <taxon>Panicinae</taxon>
        <taxon>Panicum</taxon>
        <taxon>Panicum sect. Hiantes</taxon>
    </lineage>
</organism>
<evidence type="ECO:0000256" key="5">
    <source>
        <dbReference type="ARBA" id="ARBA00023242"/>
    </source>
</evidence>
<dbReference type="GO" id="GO:0006352">
    <property type="term" value="P:DNA-templated transcription initiation"/>
    <property type="evidence" value="ECO:0007669"/>
    <property type="project" value="InterPro"/>
</dbReference>
<dbReference type="PANTHER" id="PTHR10126">
    <property type="entry name" value="TATA-BOX BINDING PROTEIN"/>
    <property type="match status" value="1"/>
</dbReference>
<dbReference type="HAMAP" id="MF_00408">
    <property type="entry name" value="TATA_bind_prot_arch"/>
    <property type="match status" value="1"/>
</dbReference>
<dbReference type="EMBL" id="CM029053">
    <property type="protein sequence ID" value="KAG2547880.1"/>
    <property type="molecule type" value="Genomic_DNA"/>
</dbReference>
<accession>A0A8T0NEP1</accession>
<dbReference type="InterPro" id="IPR000814">
    <property type="entry name" value="TBP"/>
</dbReference>
<dbReference type="CDD" id="cd04516">
    <property type="entry name" value="TBP_eukaryotes"/>
    <property type="match status" value="1"/>
</dbReference>